<evidence type="ECO:0000313" key="10">
    <source>
        <dbReference type="Proteomes" id="UP000244855"/>
    </source>
</evidence>
<keyword evidence="10" id="KW-1185">Reference proteome</keyword>
<feature type="transmembrane region" description="Helical" evidence="7">
    <location>
        <begin position="230"/>
        <end position="252"/>
    </location>
</feature>
<organism evidence="9 10">
    <name type="scientific">Periconia macrospinosa</name>
    <dbReference type="NCBI Taxonomy" id="97972"/>
    <lineage>
        <taxon>Eukaryota</taxon>
        <taxon>Fungi</taxon>
        <taxon>Dikarya</taxon>
        <taxon>Ascomycota</taxon>
        <taxon>Pezizomycotina</taxon>
        <taxon>Dothideomycetes</taxon>
        <taxon>Pleosporomycetidae</taxon>
        <taxon>Pleosporales</taxon>
        <taxon>Massarineae</taxon>
        <taxon>Periconiaceae</taxon>
        <taxon>Periconia</taxon>
    </lineage>
</organism>
<feature type="domain" description="Rhodopsin" evidence="8">
    <location>
        <begin position="33"/>
        <end position="257"/>
    </location>
</feature>
<evidence type="ECO:0000256" key="6">
    <source>
        <dbReference type="SAM" id="MobiDB-lite"/>
    </source>
</evidence>
<protein>
    <recommendedName>
        <fullName evidence="8">Rhodopsin domain-containing protein</fullName>
    </recommendedName>
</protein>
<dbReference type="OrthoDB" id="5278984at2759"/>
<sequence>MAAPLNPPDDNIAPRLLIPVGIIIGIGLPIYIVRMFSRLRIHKKLSCDDYAITVAEICCIIGYALVAVSCKYGLGRHTIHVSPSDRSNAMFYFWLQVNIWYVGMTGVKISVAAMLIRMQHSATWKWVLWIVMSVQVILNVSAVIIAFTLCIPLQALWKSVPNAKSINIMTDLCLSLMPLTFICRLHRPKFERVVIGILMCLGLTATAAAIKRLVDMIYLNYSGDVLHNLLFIIMWCMLEEVLGVTAASIPYLKAPAERTLRRLGLLPVDNEHEASPSQMVLPSFHIPVVDEDLESNNANGETRSSKNGKAGFELEEPSRKTDHLNE</sequence>
<dbReference type="InterPro" id="IPR052337">
    <property type="entry name" value="SAT4-like"/>
</dbReference>
<accession>A0A2V1D0S8</accession>
<dbReference type="Proteomes" id="UP000244855">
    <property type="component" value="Unassembled WGS sequence"/>
</dbReference>
<dbReference type="AlphaFoldDB" id="A0A2V1D0S8"/>
<evidence type="ECO:0000259" key="8">
    <source>
        <dbReference type="Pfam" id="PF20684"/>
    </source>
</evidence>
<gene>
    <name evidence="9" type="ORF">DM02DRAFT_734087</name>
</gene>
<keyword evidence="4 7" id="KW-0472">Membrane</keyword>
<comment type="subcellular location">
    <subcellularLocation>
        <location evidence="1">Membrane</location>
        <topology evidence="1">Multi-pass membrane protein</topology>
    </subcellularLocation>
</comment>
<evidence type="ECO:0000256" key="4">
    <source>
        <dbReference type="ARBA" id="ARBA00023136"/>
    </source>
</evidence>
<evidence type="ECO:0000256" key="7">
    <source>
        <dbReference type="SAM" id="Phobius"/>
    </source>
</evidence>
<keyword evidence="3 7" id="KW-1133">Transmembrane helix</keyword>
<feature type="transmembrane region" description="Helical" evidence="7">
    <location>
        <begin position="193"/>
        <end position="210"/>
    </location>
</feature>
<dbReference type="PANTHER" id="PTHR33048:SF129">
    <property type="entry name" value="INTEGRAL MEMBRANE PROTEIN-RELATED"/>
    <property type="match status" value="1"/>
</dbReference>
<proteinExistence type="inferred from homology"/>
<dbReference type="EMBL" id="KZ805807">
    <property type="protein sequence ID" value="PVH91657.1"/>
    <property type="molecule type" value="Genomic_DNA"/>
</dbReference>
<feature type="compositionally biased region" description="Basic and acidic residues" evidence="6">
    <location>
        <begin position="316"/>
        <end position="326"/>
    </location>
</feature>
<dbReference type="Pfam" id="PF20684">
    <property type="entry name" value="Fung_rhodopsin"/>
    <property type="match status" value="1"/>
</dbReference>
<evidence type="ECO:0000256" key="3">
    <source>
        <dbReference type="ARBA" id="ARBA00022989"/>
    </source>
</evidence>
<name>A0A2V1D0S8_9PLEO</name>
<feature type="region of interest" description="Disordered" evidence="6">
    <location>
        <begin position="295"/>
        <end position="326"/>
    </location>
</feature>
<feature type="transmembrane region" description="Helical" evidence="7">
    <location>
        <begin position="12"/>
        <end position="33"/>
    </location>
</feature>
<feature type="transmembrane region" description="Helical" evidence="7">
    <location>
        <begin position="54"/>
        <end position="74"/>
    </location>
</feature>
<keyword evidence="2 7" id="KW-0812">Transmembrane</keyword>
<evidence type="ECO:0000256" key="2">
    <source>
        <dbReference type="ARBA" id="ARBA00022692"/>
    </source>
</evidence>
<dbReference type="GO" id="GO:0016020">
    <property type="term" value="C:membrane"/>
    <property type="evidence" value="ECO:0007669"/>
    <property type="project" value="UniProtKB-SubCell"/>
</dbReference>
<dbReference type="PANTHER" id="PTHR33048">
    <property type="entry name" value="PTH11-LIKE INTEGRAL MEMBRANE PROTEIN (AFU_ORTHOLOGUE AFUA_5G11245)"/>
    <property type="match status" value="1"/>
</dbReference>
<evidence type="ECO:0000256" key="5">
    <source>
        <dbReference type="ARBA" id="ARBA00038359"/>
    </source>
</evidence>
<feature type="transmembrane region" description="Helical" evidence="7">
    <location>
        <begin position="166"/>
        <end position="186"/>
    </location>
</feature>
<feature type="transmembrane region" description="Helical" evidence="7">
    <location>
        <begin position="128"/>
        <end position="154"/>
    </location>
</feature>
<feature type="compositionally biased region" description="Polar residues" evidence="6">
    <location>
        <begin position="295"/>
        <end position="307"/>
    </location>
</feature>
<evidence type="ECO:0000256" key="1">
    <source>
        <dbReference type="ARBA" id="ARBA00004141"/>
    </source>
</evidence>
<reference evidence="9 10" key="1">
    <citation type="journal article" date="2018" name="Sci. Rep.">
        <title>Comparative genomics provides insights into the lifestyle and reveals functional heterogeneity of dark septate endophytic fungi.</title>
        <authorList>
            <person name="Knapp D.G."/>
            <person name="Nemeth J.B."/>
            <person name="Barry K."/>
            <person name="Hainaut M."/>
            <person name="Henrissat B."/>
            <person name="Johnson J."/>
            <person name="Kuo A."/>
            <person name="Lim J.H.P."/>
            <person name="Lipzen A."/>
            <person name="Nolan M."/>
            <person name="Ohm R.A."/>
            <person name="Tamas L."/>
            <person name="Grigoriev I.V."/>
            <person name="Spatafora J.W."/>
            <person name="Nagy L.G."/>
            <person name="Kovacs G.M."/>
        </authorList>
    </citation>
    <scope>NUCLEOTIDE SEQUENCE [LARGE SCALE GENOMIC DNA]</scope>
    <source>
        <strain evidence="9 10">DSE2036</strain>
    </source>
</reference>
<comment type="similarity">
    <text evidence="5">Belongs to the SAT4 family.</text>
</comment>
<dbReference type="InterPro" id="IPR049326">
    <property type="entry name" value="Rhodopsin_dom_fungi"/>
</dbReference>
<evidence type="ECO:0000313" key="9">
    <source>
        <dbReference type="EMBL" id="PVH91657.1"/>
    </source>
</evidence>
<dbReference type="STRING" id="97972.A0A2V1D0S8"/>
<feature type="transmembrane region" description="Helical" evidence="7">
    <location>
        <begin position="94"/>
        <end position="116"/>
    </location>
</feature>